<proteinExistence type="predicted"/>
<gene>
    <name evidence="3" type="ORF">B0T25DRAFT_521295</name>
</gene>
<feature type="region of interest" description="Disordered" evidence="1">
    <location>
        <begin position="488"/>
        <end position="611"/>
    </location>
</feature>
<keyword evidence="4" id="KW-1185">Reference proteome</keyword>
<dbReference type="AlphaFoldDB" id="A0AAJ0HCC8"/>
<sequence>MAAADSTTDEFRKHVQKFIKDYCCYGYTSIEGANTGRKTEFVPLDALKNFWTVGKIREVLWSVHPRIQTDPQHLLNKYLVVFSVLVWMSAPEKIDTIKELNVDDHNLPVDDRLINGTDQSDTKDFLNEFSKNQWRFCPLTLDCRPFKKQLNPYHILPITSQELLDPIADEEDDDVLVYKAQWHRSCLGSLPPSYVVLKEYRVTGPTSDSYKMLSNEVDIYSNLADENFSHIVKYYGSVVQQGKFTLILEYASGGNLVSYFQKTPHPHTTAGRASFWQSFSSLLLGLDKIHHLSQAKDFVLKGAHQDIRPQNILVFPASAETQHCVRFKLADFGTGHVRKCRVRGLDALAAQRVGNGMYSSPESYRDDKVTKPQSPACDIWSLGAVASEALVWSIQGEAKRCEYQENRCKMTGETNLKGGFHEGSFHDGKCRLPIVEEQHQAVLQFVDDDDTVSTEASEIILGRMLIANPLDSFPALDIFAEWTVKQDGDQSTNSHHYGRTNSHHYGAQERPHSSLPKAPAKRNTKLSVQTRSTRKRDSINSAYSHHTSWSQHHDEDVLSEEPSNISPPALSRADTAAQRRSPYHGYTGGRAGQAQRGNGSPGPSTRRVSKVGSCIKAKSKIPSWLKGSNLFTTFPSLRTHLAELRGYGNGRDQFFIVDDSQSMTKHRDQLSRTVRVLIYLLKIGAVDPDKMELYYTCSRDKHVGSKSSGFEKHVDEHAFSNDTCHIFERFDEIMEEVLKTNNRASIYILTNARWDAAPKTARDLCRVDDVIKRILEAIKDKHKLSNHVGVQFIRFYDSRDDEDAFGGARLRLSVRCRPKRCVGGYPLVKFGCYLRNAYIPFAIYKTFGYGGLIFCPAKSGNNVIVRPVEREDKFDFQRDALAGLPKDASLLRMISRLQHGAREGQDAMGKV</sequence>
<dbReference type="EMBL" id="JAUIQD010000006">
    <property type="protein sequence ID" value="KAK3347002.1"/>
    <property type="molecule type" value="Genomic_DNA"/>
</dbReference>
<dbReference type="InterPro" id="IPR011009">
    <property type="entry name" value="Kinase-like_dom_sf"/>
</dbReference>
<dbReference type="SUPFAM" id="SSF56112">
    <property type="entry name" value="Protein kinase-like (PK-like)"/>
    <property type="match status" value="1"/>
</dbReference>
<name>A0AAJ0HCC8_9PEZI</name>
<evidence type="ECO:0000259" key="2">
    <source>
        <dbReference type="PROSITE" id="PS50011"/>
    </source>
</evidence>
<dbReference type="SMART" id="SM00220">
    <property type="entry name" value="S_TKc"/>
    <property type="match status" value="1"/>
</dbReference>
<protein>
    <recommendedName>
        <fullName evidence="2">Protein kinase domain-containing protein</fullName>
    </recommendedName>
</protein>
<dbReference type="GO" id="GO:0005524">
    <property type="term" value="F:ATP binding"/>
    <property type="evidence" value="ECO:0007669"/>
    <property type="project" value="InterPro"/>
</dbReference>
<dbReference type="InterPro" id="IPR000719">
    <property type="entry name" value="Prot_kinase_dom"/>
</dbReference>
<dbReference type="PANTHER" id="PTHR24359:SF1">
    <property type="entry name" value="INHIBITOR OF NUCLEAR FACTOR KAPPA-B KINASE EPSILON SUBUNIT HOMOLOG 1-RELATED"/>
    <property type="match status" value="1"/>
</dbReference>
<reference evidence="3" key="2">
    <citation type="submission" date="2023-06" db="EMBL/GenBank/DDBJ databases">
        <authorList>
            <consortium name="Lawrence Berkeley National Laboratory"/>
            <person name="Haridas S."/>
            <person name="Hensen N."/>
            <person name="Bonometti L."/>
            <person name="Westerberg I."/>
            <person name="Brannstrom I.O."/>
            <person name="Guillou S."/>
            <person name="Cros-Aarteil S."/>
            <person name="Calhoun S."/>
            <person name="Kuo A."/>
            <person name="Mondo S."/>
            <person name="Pangilinan J."/>
            <person name="Riley R."/>
            <person name="Labutti K."/>
            <person name="Andreopoulos B."/>
            <person name="Lipzen A."/>
            <person name="Chen C."/>
            <person name="Yanf M."/>
            <person name="Daum C."/>
            <person name="Ng V."/>
            <person name="Clum A."/>
            <person name="Steindorff A."/>
            <person name="Ohm R."/>
            <person name="Martin F."/>
            <person name="Silar P."/>
            <person name="Natvig D."/>
            <person name="Lalanne C."/>
            <person name="Gautier V."/>
            <person name="Ament-Velasquez S.L."/>
            <person name="Kruys A."/>
            <person name="Hutchinson M.I."/>
            <person name="Powell A.J."/>
            <person name="Barry K."/>
            <person name="Miller A.N."/>
            <person name="Grigoriev I.V."/>
            <person name="Debuchy R."/>
            <person name="Gladieux P."/>
            <person name="Thoren M.H."/>
            <person name="Johannesson H."/>
        </authorList>
    </citation>
    <scope>NUCLEOTIDE SEQUENCE</scope>
    <source>
        <strain evidence="3">CBS 955.72</strain>
    </source>
</reference>
<feature type="compositionally biased region" description="Polar residues" evidence="1">
    <location>
        <begin position="539"/>
        <end position="550"/>
    </location>
</feature>
<dbReference type="PROSITE" id="PS50011">
    <property type="entry name" value="PROTEIN_KINASE_DOM"/>
    <property type="match status" value="1"/>
</dbReference>
<dbReference type="Gene3D" id="3.30.200.20">
    <property type="entry name" value="Phosphorylase Kinase, domain 1"/>
    <property type="match status" value="1"/>
</dbReference>
<evidence type="ECO:0000313" key="4">
    <source>
        <dbReference type="Proteomes" id="UP001275084"/>
    </source>
</evidence>
<reference evidence="3" key="1">
    <citation type="journal article" date="2023" name="Mol. Phylogenet. Evol.">
        <title>Genome-scale phylogeny and comparative genomics of the fungal order Sordariales.</title>
        <authorList>
            <person name="Hensen N."/>
            <person name="Bonometti L."/>
            <person name="Westerberg I."/>
            <person name="Brannstrom I.O."/>
            <person name="Guillou S."/>
            <person name="Cros-Aarteil S."/>
            <person name="Calhoun S."/>
            <person name="Haridas S."/>
            <person name="Kuo A."/>
            <person name="Mondo S."/>
            <person name="Pangilinan J."/>
            <person name="Riley R."/>
            <person name="LaButti K."/>
            <person name="Andreopoulos B."/>
            <person name="Lipzen A."/>
            <person name="Chen C."/>
            <person name="Yan M."/>
            <person name="Daum C."/>
            <person name="Ng V."/>
            <person name="Clum A."/>
            <person name="Steindorff A."/>
            <person name="Ohm R.A."/>
            <person name="Martin F."/>
            <person name="Silar P."/>
            <person name="Natvig D.O."/>
            <person name="Lalanne C."/>
            <person name="Gautier V."/>
            <person name="Ament-Velasquez S.L."/>
            <person name="Kruys A."/>
            <person name="Hutchinson M.I."/>
            <person name="Powell A.J."/>
            <person name="Barry K."/>
            <person name="Miller A.N."/>
            <person name="Grigoriev I.V."/>
            <person name="Debuchy R."/>
            <person name="Gladieux P."/>
            <person name="Hiltunen Thoren M."/>
            <person name="Johannesson H."/>
        </authorList>
    </citation>
    <scope>NUCLEOTIDE SEQUENCE</scope>
    <source>
        <strain evidence="3">CBS 955.72</strain>
    </source>
</reference>
<evidence type="ECO:0000313" key="3">
    <source>
        <dbReference type="EMBL" id="KAK3347002.1"/>
    </source>
</evidence>
<dbReference type="Gene3D" id="1.10.510.10">
    <property type="entry name" value="Transferase(Phosphotransferase) domain 1"/>
    <property type="match status" value="1"/>
</dbReference>
<accession>A0AAJ0HCC8</accession>
<feature type="domain" description="Protein kinase" evidence="2">
    <location>
        <begin position="161"/>
        <end position="484"/>
    </location>
</feature>
<dbReference type="PANTHER" id="PTHR24359">
    <property type="entry name" value="SERINE/THREONINE-PROTEIN KINASE SBK1"/>
    <property type="match status" value="1"/>
</dbReference>
<organism evidence="3 4">
    <name type="scientific">Lasiosphaeria hispida</name>
    <dbReference type="NCBI Taxonomy" id="260671"/>
    <lineage>
        <taxon>Eukaryota</taxon>
        <taxon>Fungi</taxon>
        <taxon>Dikarya</taxon>
        <taxon>Ascomycota</taxon>
        <taxon>Pezizomycotina</taxon>
        <taxon>Sordariomycetes</taxon>
        <taxon>Sordariomycetidae</taxon>
        <taxon>Sordariales</taxon>
        <taxon>Lasiosphaeriaceae</taxon>
        <taxon>Lasiosphaeria</taxon>
    </lineage>
</organism>
<comment type="caution">
    <text evidence="3">The sequence shown here is derived from an EMBL/GenBank/DDBJ whole genome shotgun (WGS) entry which is preliminary data.</text>
</comment>
<dbReference type="Pfam" id="PF00069">
    <property type="entry name" value="Pkinase"/>
    <property type="match status" value="1"/>
</dbReference>
<dbReference type="Proteomes" id="UP001275084">
    <property type="component" value="Unassembled WGS sequence"/>
</dbReference>
<evidence type="ECO:0000256" key="1">
    <source>
        <dbReference type="SAM" id="MobiDB-lite"/>
    </source>
</evidence>
<dbReference type="GO" id="GO:0004674">
    <property type="term" value="F:protein serine/threonine kinase activity"/>
    <property type="evidence" value="ECO:0007669"/>
    <property type="project" value="TreeGrafter"/>
</dbReference>